<dbReference type="EMBL" id="JAPNKE010000002">
    <property type="protein sequence ID" value="MCY1009442.1"/>
    <property type="molecule type" value="Genomic_DNA"/>
</dbReference>
<evidence type="ECO:0000313" key="3">
    <source>
        <dbReference type="Proteomes" id="UP001150924"/>
    </source>
</evidence>
<dbReference type="Proteomes" id="UP001150924">
    <property type="component" value="Unassembled WGS sequence"/>
</dbReference>
<dbReference type="AlphaFoldDB" id="A0A9X3ESP2"/>
<sequence length="119" mass="12770">MIAPFDEPDRAGSLAADDPDAPTIARVDRTLVDRTEVVPASERPTLPGDPILVDGTVADRIDRTQALPTRSQAADPTLVLPPEPSPPPRPAPREPASAIVRGEDDDRTVLMARDLRPPQ</sequence>
<gene>
    <name evidence="2" type="ORF">OV079_28540</name>
</gene>
<keyword evidence="3" id="KW-1185">Reference proteome</keyword>
<feature type="region of interest" description="Disordered" evidence="1">
    <location>
        <begin position="38"/>
        <end position="106"/>
    </location>
</feature>
<evidence type="ECO:0000256" key="1">
    <source>
        <dbReference type="SAM" id="MobiDB-lite"/>
    </source>
</evidence>
<feature type="region of interest" description="Disordered" evidence="1">
    <location>
        <begin position="1"/>
        <end position="22"/>
    </location>
</feature>
<organism evidence="2 3">
    <name type="scientific">Nannocystis pusilla</name>
    <dbReference type="NCBI Taxonomy" id="889268"/>
    <lineage>
        <taxon>Bacteria</taxon>
        <taxon>Pseudomonadati</taxon>
        <taxon>Myxococcota</taxon>
        <taxon>Polyangia</taxon>
        <taxon>Nannocystales</taxon>
        <taxon>Nannocystaceae</taxon>
        <taxon>Nannocystis</taxon>
    </lineage>
</organism>
<evidence type="ECO:0000313" key="2">
    <source>
        <dbReference type="EMBL" id="MCY1009442.1"/>
    </source>
</evidence>
<name>A0A9X3ESP2_9BACT</name>
<dbReference type="RefSeq" id="WP_267772107.1">
    <property type="nucleotide sequence ID" value="NZ_JAPNKE010000002.1"/>
</dbReference>
<proteinExistence type="predicted"/>
<accession>A0A9X3ESP2</accession>
<protein>
    <submittedName>
        <fullName evidence="2">Uncharacterized protein</fullName>
    </submittedName>
</protein>
<reference evidence="2" key="1">
    <citation type="submission" date="2022-11" db="EMBL/GenBank/DDBJ databases">
        <title>Minimal conservation of predation-associated metabolite biosynthetic gene clusters underscores biosynthetic potential of Myxococcota including descriptions for ten novel species: Archangium lansinium sp. nov., Myxococcus landrumus sp. nov., Nannocystis bai.</title>
        <authorList>
            <person name="Ahearne A."/>
            <person name="Stevens C."/>
            <person name="Phillips K."/>
        </authorList>
    </citation>
    <scope>NUCLEOTIDE SEQUENCE</scope>
    <source>
        <strain evidence="2">Na p29</strain>
    </source>
</reference>
<comment type="caution">
    <text evidence="2">The sequence shown here is derived from an EMBL/GenBank/DDBJ whole genome shotgun (WGS) entry which is preliminary data.</text>
</comment>
<feature type="compositionally biased region" description="Pro residues" evidence="1">
    <location>
        <begin position="79"/>
        <end position="90"/>
    </location>
</feature>